<dbReference type="CDD" id="cd06587">
    <property type="entry name" value="VOC"/>
    <property type="match status" value="1"/>
</dbReference>
<dbReference type="InterPro" id="IPR004360">
    <property type="entry name" value="Glyas_Fos-R_dOase_dom"/>
</dbReference>
<accession>A0ABS2AQJ8</accession>
<dbReference type="SUPFAM" id="SSF54593">
    <property type="entry name" value="Glyoxalase/Bleomycin resistance protein/Dihydroxybiphenyl dioxygenase"/>
    <property type="match status" value="1"/>
</dbReference>
<dbReference type="InterPro" id="IPR037523">
    <property type="entry name" value="VOC_core"/>
</dbReference>
<evidence type="ECO:0000256" key="1">
    <source>
        <dbReference type="SAM" id="MobiDB-lite"/>
    </source>
</evidence>
<gene>
    <name evidence="3" type="ORF">JIG36_42015</name>
</gene>
<keyword evidence="4" id="KW-1185">Reference proteome</keyword>
<evidence type="ECO:0000313" key="3">
    <source>
        <dbReference type="EMBL" id="MBM2622100.1"/>
    </source>
</evidence>
<dbReference type="Proteomes" id="UP000632138">
    <property type="component" value="Unassembled WGS sequence"/>
</dbReference>
<dbReference type="RefSeq" id="WP_203382411.1">
    <property type="nucleotide sequence ID" value="NZ_JAENHP010000023.1"/>
</dbReference>
<organism evidence="3 4">
    <name type="scientific">Paractinoplanes ovalisporus</name>
    <dbReference type="NCBI Taxonomy" id="2810368"/>
    <lineage>
        <taxon>Bacteria</taxon>
        <taxon>Bacillati</taxon>
        <taxon>Actinomycetota</taxon>
        <taxon>Actinomycetes</taxon>
        <taxon>Micromonosporales</taxon>
        <taxon>Micromonosporaceae</taxon>
        <taxon>Paractinoplanes</taxon>
    </lineage>
</organism>
<dbReference type="EMBL" id="JAENHP010000023">
    <property type="protein sequence ID" value="MBM2622100.1"/>
    <property type="molecule type" value="Genomic_DNA"/>
</dbReference>
<comment type="caution">
    <text evidence="3">The sequence shown here is derived from an EMBL/GenBank/DDBJ whole genome shotgun (WGS) entry which is preliminary data.</text>
</comment>
<reference evidence="3 4" key="1">
    <citation type="submission" date="2021-01" db="EMBL/GenBank/DDBJ databases">
        <title>Actinoplanes sp. nov. LDG1-06 isolated from lichen.</title>
        <authorList>
            <person name="Saeng-In P."/>
            <person name="Phongsopitanun W."/>
            <person name="Kanchanasin P."/>
            <person name="Yuki M."/>
            <person name="Kudo T."/>
            <person name="Ohkuma M."/>
            <person name="Tanasupawat S."/>
        </authorList>
    </citation>
    <scope>NUCLEOTIDE SEQUENCE [LARGE SCALE GENOMIC DNA]</scope>
    <source>
        <strain evidence="3 4">LDG1-06</strain>
    </source>
</reference>
<evidence type="ECO:0000259" key="2">
    <source>
        <dbReference type="PROSITE" id="PS51819"/>
    </source>
</evidence>
<name>A0ABS2AQJ8_9ACTN</name>
<dbReference type="Gene3D" id="3.10.180.10">
    <property type="entry name" value="2,3-Dihydroxybiphenyl 1,2-Dioxygenase, domain 1"/>
    <property type="match status" value="1"/>
</dbReference>
<feature type="compositionally biased region" description="Basic and acidic residues" evidence="1">
    <location>
        <begin position="85"/>
        <end position="102"/>
    </location>
</feature>
<feature type="region of interest" description="Disordered" evidence="1">
    <location>
        <begin position="85"/>
        <end position="114"/>
    </location>
</feature>
<sequence>MSIDLYAGIAVSDYPTALAWYTRLFGSPPSFVAGETEAVWELAEHRSVFIEQRPEHAGHSLHTIFVDDLDAFVGHAAERGVEPVRRETYPNGVRKADFKDPDGNELSFGGAPLS</sequence>
<feature type="domain" description="VOC" evidence="2">
    <location>
        <begin position="2"/>
        <end position="111"/>
    </location>
</feature>
<protein>
    <submittedName>
        <fullName evidence="3">VOC family protein</fullName>
    </submittedName>
</protein>
<dbReference type="PROSITE" id="PS51819">
    <property type="entry name" value="VOC"/>
    <property type="match status" value="1"/>
</dbReference>
<dbReference type="InterPro" id="IPR029068">
    <property type="entry name" value="Glyas_Bleomycin-R_OHBP_Dase"/>
</dbReference>
<dbReference type="Pfam" id="PF00903">
    <property type="entry name" value="Glyoxalase"/>
    <property type="match status" value="1"/>
</dbReference>
<proteinExistence type="predicted"/>
<evidence type="ECO:0000313" key="4">
    <source>
        <dbReference type="Proteomes" id="UP000632138"/>
    </source>
</evidence>